<feature type="domain" description="GHMP kinase C-terminal" evidence="4">
    <location>
        <begin position="210"/>
        <end position="289"/>
    </location>
</feature>
<dbReference type="InterPro" id="IPR014721">
    <property type="entry name" value="Ribsml_uS5_D2-typ_fold_subgr"/>
</dbReference>
<protein>
    <submittedName>
        <fullName evidence="5">GHMP kinase</fullName>
    </submittedName>
</protein>
<dbReference type="PANTHER" id="PTHR20861:SF6">
    <property type="entry name" value="BETA-RIBOFURANOSYLPHENOL 5'-PHOSPHATE SYNTHASE"/>
    <property type="match status" value="1"/>
</dbReference>
<dbReference type="InterPro" id="IPR013750">
    <property type="entry name" value="GHMP_kinase_C_dom"/>
</dbReference>
<dbReference type="GO" id="GO:0016301">
    <property type="term" value="F:kinase activity"/>
    <property type="evidence" value="ECO:0007669"/>
    <property type="project" value="UniProtKB-KW"/>
</dbReference>
<keyword evidence="1" id="KW-0808">Transferase</keyword>
<evidence type="ECO:0000256" key="1">
    <source>
        <dbReference type="ARBA" id="ARBA00022679"/>
    </source>
</evidence>
<dbReference type="GO" id="GO:0005524">
    <property type="term" value="F:ATP binding"/>
    <property type="evidence" value="ECO:0007669"/>
    <property type="project" value="InterPro"/>
</dbReference>
<dbReference type="InterPro" id="IPR004422">
    <property type="entry name" value="RFAP_synthase"/>
</dbReference>
<dbReference type="InterPro" id="IPR020568">
    <property type="entry name" value="Ribosomal_Su5_D2-typ_SF"/>
</dbReference>
<keyword evidence="2 5" id="KW-0418">Kinase</keyword>
<evidence type="ECO:0000313" key="6">
    <source>
        <dbReference type="Proteomes" id="UP000240653"/>
    </source>
</evidence>
<dbReference type="PANTHER" id="PTHR20861">
    <property type="entry name" value="HOMOSERINE/4-DIPHOSPHOCYTIDYL-2-C-METHYL-D-ERYTHRITOL KINASE"/>
    <property type="match status" value="1"/>
</dbReference>
<dbReference type="Gene3D" id="3.30.230.10">
    <property type="match status" value="1"/>
</dbReference>
<dbReference type="Pfam" id="PF08544">
    <property type="entry name" value="GHMP_kinases_C"/>
    <property type="match status" value="1"/>
</dbReference>
<accession>A0A2P7S708</accession>
<comment type="caution">
    <text evidence="5">The sequence shown here is derived from an EMBL/GenBank/DDBJ whole genome shotgun (WGS) entry which is preliminary data.</text>
</comment>
<name>A0A2P7S708_9HYPH</name>
<feature type="domain" description="GHMP kinase N-terminal" evidence="3">
    <location>
        <begin position="64"/>
        <end position="131"/>
    </location>
</feature>
<dbReference type="Proteomes" id="UP000240653">
    <property type="component" value="Unassembled WGS sequence"/>
</dbReference>
<proteinExistence type="predicted"/>
<gene>
    <name evidence="5" type="ORF">C7I85_20320</name>
</gene>
<evidence type="ECO:0000259" key="3">
    <source>
        <dbReference type="Pfam" id="PF00288"/>
    </source>
</evidence>
<evidence type="ECO:0000259" key="4">
    <source>
        <dbReference type="Pfam" id="PF08544"/>
    </source>
</evidence>
<reference evidence="5 6" key="1">
    <citation type="submission" date="2018-03" db="EMBL/GenBank/DDBJ databases">
        <title>The draft genome of Mesorhizobium soli JCM 19897.</title>
        <authorList>
            <person name="Li L."/>
            <person name="Liu L."/>
            <person name="Liang L."/>
            <person name="Wang T."/>
            <person name="Zhang X."/>
        </authorList>
    </citation>
    <scope>NUCLEOTIDE SEQUENCE [LARGE SCALE GENOMIC DNA]</scope>
    <source>
        <strain evidence="5 6">JCM 19897</strain>
    </source>
</reference>
<evidence type="ECO:0000313" key="5">
    <source>
        <dbReference type="EMBL" id="PSJ58211.1"/>
    </source>
</evidence>
<evidence type="ECO:0000256" key="2">
    <source>
        <dbReference type="ARBA" id="ARBA00022777"/>
    </source>
</evidence>
<dbReference type="Pfam" id="PF00288">
    <property type="entry name" value="GHMP_kinases_N"/>
    <property type="match status" value="1"/>
</dbReference>
<dbReference type="AlphaFoldDB" id="A0A2P7S708"/>
<dbReference type="InterPro" id="IPR006204">
    <property type="entry name" value="GHMP_kinase_N_dom"/>
</dbReference>
<dbReference type="SUPFAM" id="SSF54211">
    <property type="entry name" value="Ribosomal protein S5 domain 2-like"/>
    <property type="match status" value="1"/>
</dbReference>
<sequence length="320" mass="33230">MSNSVTIKVPARLHLGFLDLSGDAARRFGSIGLPLSEPETVVTLSRALENSAEGPDAARAEEHLQHLSRHLGIRAAHRLVVERAIPPHAGLGSGTQIAIAIAAALRTLHKLPLDTAADAILLGRGERSGIGIASFESGGVIIDAGKDDSGRQPPVIARLPFPDDWRVILILDNSQNGIHGTDEIDAFRDLPPFRATSAGEICRHVLMGVMPALVEHDLPAFGAAIAAIQATIGAYFAPAQGGVFTSKRVEAIAHRLAAAGAVGIGQSSWGPTGFAFVPAKEAESIVRAAGAMPQGVEVRIVRGRNSGAEIGVTALDLVGS</sequence>
<dbReference type="OrthoDB" id="1492801at2"/>
<keyword evidence="6" id="KW-1185">Reference proteome</keyword>
<dbReference type="PIRSF" id="PIRSF004884">
    <property type="entry name" value="Sugar_kin_arch"/>
    <property type="match status" value="1"/>
</dbReference>
<dbReference type="NCBIfam" id="TIGR00144">
    <property type="entry name" value="beta_RFAP_syn"/>
    <property type="match status" value="1"/>
</dbReference>
<organism evidence="5 6">
    <name type="scientific">Pseudaminobacter soli</name>
    <name type="common">ex Li et al. 2025</name>
    <dbReference type="NCBI Taxonomy" id="1295366"/>
    <lineage>
        <taxon>Bacteria</taxon>
        <taxon>Pseudomonadati</taxon>
        <taxon>Pseudomonadota</taxon>
        <taxon>Alphaproteobacteria</taxon>
        <taxon>Hyphomicrobiales</taxon>
        <taxon>Phyllobacteriaceae</taxon>
        <taxon>Pseudaminobacter</taxon>
    </lineage>
</organism>
<dbReference type="RefSeq" id="WP_106725844.1">
    <property type="nucleotide sequence ID" value="NZ_PXYL01000011.1"/>
</dbReference>
<dbReference type="EMBL" id="PXYL01000011">
    <property type="protein sequence ID" value="PSJ58211.1"/>
    <property type="molecule type" value="Genomic_DNA"/>
</dbReference>